<accession>A0A6A6NQD7</accession>
<gene>
    <name evidence="1" type="ORF">BDY21DRAFT_118987</name>
</gene>
<name>A0A6A6NQD7_9PEZI</name>
<dbReference type="AlphaFoldDB" id="A0A6A6NQD7"/>
<dbReference type="Proteomes" id="UP000799766">
    <property type="component" value="Unassembled WGS sequence"/>
</dbReference>
<evidence type="ECO:0000313" key="1">
    <source>
        <dbReference type="EMBL" id="KAF2453788.1"/>
    </source>
</evidence>
<protein>
    <submittedName>
        <fullName evidence="1">Uncharacterized protein</fullName>
    </submittedName>
</protein>
<keyword evidence="2" id="KW-1185">Reference proteome</keyword>
<sequence length="165" mass="17740">MDRLSAAAKRVTQASEGCLPLPGITSDCDVCGQRARRSKARGEREKVRERVREKAQRRSRSSLGWGVVGTAEVCEKGKSRLSSPEGPGRGTCVGRGRGYVSVPTHCAYAQLSAKHGSACLRHAYILLISPGCPALTALCLRANSLSSLFFSPHLREVAGRHPRAD</sequence>
<dbReference type="EMBL" id="MU001695">
    <property type="protein sequence ID" value="KAF2453788.1"/>
    <property type="molecule type" value="Genomic_DNA"/>
</dbReference>
<organism evidence="1 2">
    <name type="scientific">Lineolata rhizophorae</name>
    <dbReference type="NCBI Taxonomy" id="578093"/>
    <lineage>
        <taxon>Eukaryota</taxon>
        <taxon>Fungi</taxon>
        <taxon>Dikarya</taxon>
        <taxon>Ascomycota</taxon>
        <taxon>Pezizomycotina</taxon>
        <taxon>Dothideomycetes</taxon>
        <taxon>Dothideomycetes incertae sedis</taxon>
        <taxon>Lineolatales</taxon>
        <taxon>Lineolataceae</taxon>
        <taxon>Lineolata</taxon>
    </lineage>
</organism>
<reference evidence="1" key="1">
    <citation type="journal article" date="2020" name="Stud. Mycol.">
        <title>101 Dothideomycetes genomes: a test case for predicting lifestyles and emergence of pathogens.</title>
        <authorList>
            <person name="Haridas S."/>
            <person name="Albert R."/>
            <person name="Binder M."/>
            <person name="Bloem J."/>
            <person name="Labutti K."/>
            <person name="Salamov A."/>
            <person name="Andreopoulos B."/>
            <person name="Baker S."/>
            <person name="Barry K."/>
            <person name="Bills G."/>
            <person name="Bluhm B."/>
            <person name="Cannon C."/>
            <person name="Castanera R."/>
            <person name="Culley D."/>
            <person name="Daum C."/>
            <person name="Ezra D."/>
            <person name="Gonzalez J."/>
            <person name="Henrissat B."/>
            <person name="Kuo A."/>
            <person name="Liang C."/>
            <person name="Lipzen A."/>
            <person name="Lutzoni F."/>
            <person name="Magnuson J."/>
            <person name="Mondo S."/>
            <person name="Nolan M."/>
            <person name="Ohm R."/>
            <person name="Pangilinan J."/>
            <person name="Park H.-J."/>
            <person name="Ramirez L."/>
            <person name="Alfaro M."/>
            <person name="Sun H."/>
            <person name="Tritt A."/>
            <person name="Yoshinaga Y."/>
            <person name="Zwiers L.-H."/>
            <person name="Turgeon B."/>
            <person name="Goodwin S."/>
            <person name="Spatafora J."/>
            <person name="Crous P."/>
            <person name="Grigoriev I."/>
        </authorList>
    </citation>
    <scope>NUCLEOTIDE SEQUENCE</scope>
    <source>
        <strain evidence="1">ATCC 16933</strain>
    </source>
</reference>
<evidence type="ECO:0000313" key="2">
    <source>
        <dbReference type="Proteomes" id="UP000799766"/>
    </source>
</evidence>
<proteinExistence type="predicted"/>